<reference evidence="2" key="1">
    <citation type="submission" date="2023-08" db="EMBL/GenBank/DDBJ databases">
        <authorList>
            <person name="Audoor S."/>
            <person name="Bilcke G."/>
        </authorList>
    </citation>
    <scope>NUCLEOTIDE SEQUENCE</scope>
</reference>
<protein>
    <submittedName>
        <fullName evidence="2">Uncharacterized protein</fullName>
    </submittedName>
</protein>
<gene>
    <name evidence="2" type="ORF">CYCCA115_LOCUS2091</name>
</gene>
<name>A0AAD2CDE6_9STRA</name>
<organism evidence="2 3">
    <name type="scientific">Cylindrotheca closterium</name>
    <dbReference type="NCBI Taxonomy" id="2856"/>
    <lineage>
        <taxon>Eukaryota</taxon>
        <taxon>Sar</taxon>
        <taxon>Stramenopiles</taxon>
        <taxon>Ochrophyta</taxon>
        <taxon>Bacillariophyta</taxon>
        <taxon>Bacillariophyceae</taxon>
        <taxon>Bacillariophycidae</taxon>
        <taxon>Bacillariales</taxon>
        <taxon>Bacillariaceae</taxon>
        <taxon>Cylindrotheca</taxon>
    </lineage>
</organism>
<evidence type="ECO:0000313" key="3">
    <source>
        <dbReference type="Proteomes" id="UP001295423"/>
    </source>
</evidence>
<sequence length="512" mass="58824">MAIEFIKNHPLSVLKNKTTRTVVVATFCIGFLLGYVSFIVGVIASFHGMRSLIQVIRYRRSFLQTLQWHASNARNKSYITRAIVVAKKKMVDPITGDRQYKIVLEFQQQSLISDKSSKEQESSSSSTATSQFIIQSDEYPIAASEVVRDCPSEGFAMPLHVMEYDKTIPTELYRDRIQDLQLWAQWVDPIVSLVGICLYLFLAFLYAELVTLSSQGFFTIMGMAILSIVLMTPYILLDVRVRHEQRLEALDKNPLAVVTEFEKIRDLWYSLGPTMAQKLKPVMFAVGLLAMAVFSAIGIIPGCWAVWGLTKLTDAKITSQRESLFRLFQRAKKVKGYIVDCFVPEFGQRKKHSVTIRYTAPNGEKVEKKLEHEYLLRDYLQHKSQRSKSSIDDSNPPSVPVDLLVLLDHPCSGYPERNIIATWSPSKIHVVAFVGLFFYMMCFLMNYEDWLPIYYDTENEMVDSLVNDIILYWAPAFIPFVFMMPQTYSFHRYRYRGLLHDVFEAGLETNSI</sequence>
<feature type="transmembrane region" description="Helical" evidence="1">
    <location>
        <begin position="190"/>
        <end position="209"/>
    </location>
</feature>
<feature type="transmembrane region" description="Helical" evidence="1">
    <location>
        <begin position="428"/>
        <end position="447"/>
    </location>
</feature>
<dbReference type="AlphaFoldDB" id="A0AAD2CDE6"/>
<evidence type="ECO:0000256" key="1">
    <source>
        <dbReference type="SAM" id="Phobius"/>
    </source>
</evidence>
<evidence type="ECO:0000313" key="2">
    <source>
        <dbReference type="EMBL" id="CAJ1930795.1"/>
    </source>
</evidence>
<feature type="transmembrane region" description="Helical" evidence="1">
    <location>
        <begin position="216"/>
        <end position="237"/>
    </location>
</feature>
<feature type="transmembrane region" description="Helical" evidence="1">
    <location>
        <begin position="469"/>
        <end position="488"/>
    </location>
</feature>
<dbReference type="EMBL" id="CAKOGP040000113">
    <property type="protein sequence ID" value="CAJ1930795.1"/>
    <property type="molecule type" value="Genomic_DNA"/>
</dbReference>
<comment type="caution">
    <text evidence="2">The sequence shown here is derived from an EMBL/GenBank/DDBJ whole genome shotgun (WGS) entry which is preliminary data.</text>
</comment>
<feature type="transmembrane region" description="Helical" evidence="1">
    <location>
        <begin position="21"/>
        <end position="44"/>
    </location>
</feature>
<feature type="transmembrane region" description="Helical" evidence="1">
    <location>
        <begin position="282"/>
        <end position="307"/>
    </location>
</feature>
<dbReference type="Proteomes" id="UP001295423">
    <property type="component" value="Unassembled WGS sequence"/>
</dbReference>
<keyword evidence="1" id="KW-1133">Transmembrane helix</keyword>
<keyword evidence="3" id="KW-1185">Reference proteome</keyword>
<accession>A0AAD2CDE6</accession>
<keyword evidence="1" id="KW-0472">Membrane</keyword>
<proteinExistence type="predicted"/>
<keyword evidence="1" id="KW-0812">Transmembrane</keyword>